<dbReference type="PRINTS" id="PR00359">
    <property type="entry name" value="BP450"/>
</dbReference>
<comment type="similarity">
    <text evidence="1 2">Belongs to the cytochrome P450 family.</text>
</comment>
<dbReference type="InterPro" id="IPR017972">
    <property type="entry name" value="Cyt_P450_CS"/>
</dbReference>
<evidence type="ECO:0000256" key="1">
    <source>
        <dbReference type="ARBA" id="ARBA00010617"/>
    </source>
</evidence>
<dbReference type="PANTHER" id="PTHR46696">
    <property type="entry name" value="P450, PUTATIVE (EUROFUNG)-RELATED"/>
    <property type="match status" value="1"/>
</dbReference>
<reference evidence="3 4" key="1">
    <citation type="submission" date="2022-03" db="EMBL/GenBank/DDBJ databases">
        <title>Isotopic signatures of nitrous oxide derived from detoxification processes.</title>
        <authorList>
            <person name="Behrendt U."/>
            <person name="Buchen C."/>
            <person name="Well R."/>
            <person name="Ulrich A."/>
            <person name="Rohe L."/>
            <person name="Kolb S."/>
            <person name="Schloter M."/>
            <person name="Horn M.A."/>
            <person name="Augustin J."/>
        </authorList>
    </citation>
    <scope>NUCLEOTIDE SEQUENCE [LARGE SCALE GENOMIC DNA]</scope>
    <source>
        <strain evidence="3 4">S4-C24</strain>
    </source>
</reference>
<dbReference type="SUPFAM" id="SSF48264">
    <property type="entry name" value="Cytochrome P450"/>
    <property type="match status" value="1"/>
</dbReference>
<dbReference type="RefSeq" id="WP_241913708.1">
    <property type="nucleotide sequence ID" value="NZ_CP093326.1"/>
</dbReference>
<dbReference type="PANTHER" id="PTHR46696:SF6">
    <property type="entry name" value="P450, PUTATIVE (EUROFUNG)-RELATED"/>
    <property type="match status" value="1"/>
</dbReference>
<evidence type="ECO:0000313" key="3">
    <source>
        <dbReference type="EMBL" id="UNK45499.1"/>
    </source>
</evidence>
<dbReference type="PROSITE" id="PS00086">
    <property type="entry name" value="CYTOCHROME_P450"/>
    <property type="match status" value="1"/>
</dbReference>
<dbReference type="Proteomes" id="UP000829069">
    <property type="component" value="Chromosome"/>
</dbReference>
<keyword evidence="2" id="KW-0479">Metal-binding</keyword>
<dbReference type="Pfam" id="PF00067">
    <property type="entry name" value="p450"/>
    <property type="match status" value="1"/>
</dbReference>
<dbReference type="InterPro" id="IPR002397">
    <property type="entry name" value="Cyt_P450_B"/>
</dbReference>
<dbReference type="InterPro" id="IPR001128">
    <property type="entry name" value="Cyt_P450"/>
</dbReference>
<keyword evidence="4" id="KW-1185">Reference proteome</keyword>
<proteinExistence type="inferred from homology"/>
<keyword evidence="2" id="KW-0503">Monooxygenase</keyword>
<evidence type="ECO:0000313" key="4">
    <source>
        <dbReference type="Proteomes" id="UP000829069"/>
    </source>
</evidence>
<dbReference type="PRINTS" id="PR00385">
    <property type="entry name" value="P450"/>
</dbReference>
<keyword evidence="2" id="KW-0349">Heme</keyword>
<organism evidence="3 4">
    <name type="scientific">Arthrobacter sulfonylureivorans</name>
    <dbReference type="NCBI Taxonomy" id="2486855"/>
    <lineage>
        <taxon>Bacteria</taxon>
        <taxon>Bacillati</taxon>
        <taxon>Actinomycetota</taxon>
        <taxon>Actinomycetes</taxon>
        <taxon>Micrococcales</taxon>
        <taxon>Micrococcaceae</taxon>
        <taxon>Arthrobacter</taxon>
    </lineage>
</organism>
<gene>
    <name evidence="3" type="ORF">MNQ99_16515</name>
</gene>
<sequence>MSSSTETAACPFGHGAQAPAGHHGYEPFQMKDPFPAYAELRNEQPVMFDERVGYYVLSRYDDIKAVFDDWETFSSENAQAPVRKRGPQATKIMEEGGFTAYSGLSARRPPEHTRIRAVAQKAFTPRRYKALEPFIRQNVVDQLEAMLARPEHRGELVKDLAYTVPTVTILTLIGADVSQVDTFKRWSDSRAAMTWGDLSDEEQVPHAHNLVEYWQECLRLVRVAHEEGGDNLTADLVKAQQDGAEISDHEIASILYSLLFAGHETTTTLIANSLRVLLARPEQWQQLVEEPKKIPAAIDEVLRFSGSIVGWRRKALKDTEVGGLKIPEGGELLLLMGSANRDGARFEEGEEFDISRGNAREHLSFGFGIHYCLGNMLAKLQAKIALEEVARLAPNLKLESPEGIEFRENISFRVPETVPVSWEA</sequence>
<keyword evidence="2" id="KW-0408">Iron</keyword>
<dbReference type="EMBL" id="CP093326">
    <property type="protein sequence ID" value="UNK45499.1"/>
    <property type="molecule type" value="Genomic_DNA"/>
</dbReference>
<dbReference type="Gene3D" id="1.10.630.10">
    <property type="entry name" value="Cytochrome P450"/>
    <property type="match status" value="1"/>
</dbReference>
<dbReference type="InterPro" id="IPR036396">
    <property type="entry name" value="Cyt_P450_sf"/>
</dbReference>
<accession>A0ABY3WCR3</accession>
<dbReference type="CDD" id="cd11078">
    <property type="entry name" value="CYP130-like"/>
    <property type="match status" value="1"/>
</dbReference>
<protein>
    <submittedName>
        <fullName evidence="3">Cytochrome P450</fullName>
    </submittedName>
</protein>
<name>A0ABY3WCR3_9MICC</name>
<evidence type="ECO:0000256" key="2">
    <source>
        <dbReference type="RuleBase" id="RU000461"/>
    </source>
</evidence>
<keyword evidence="2" id="KW-0560">Oxidoreductase</keyword>